<dbReference type="GO" id="GO:0008324">
    <property type="term" value="F:monoatomic cation transmembrane transporter activity"/>
    <property type="evidence" value="ECO:0007669"/>
    <property type="project" value="InterPro"/>
</dbReference>
<dbReference type="SUPFAM" id="SSF116726">
    <property type="entry name" value="TrkA C-terminal domain-like"/>
    <property type="match status" value="1"/>
</dbReference>
<accession>A0A3N1VK70</accession>
<evidence type="ECO:0000313" key="3">
    <source>
        <dbReference type="EMBL" id="ROR03213.1"/>
    </source>
</evidence>
<dbReference type="InterPro" id="IPR036291">
    <property type="entry name" value="NAD(P)-bd_dom_sf"/>
</dbReference>
<dbReference type="PANTHER" id="PTHR43833">
    <property type="entry name" value="POTASSIUM CHANNEL PROTEIN 2-RELATED-RELATED"/>
    <property type="match status" value="1"/>
</dbReference>
<gene>
    <name evidence="3" type="ORF">EDC27_0475</name>
</gene>
<dbReference type="InterPro" id="IPR050721">
    <property type="entry name" value="Trk_Ktr_HKT_K-transport"/>
</dbReference>
<organism evidence="3 4">
    <name type="scientific">Desulfosoma caldarium</name>
    <dbReference type="NCBI Taxonomy" id="610254"/>
    <lineage>
        <taxon>Bacteria</taxon>
        <taxon>Pseudomonadati</taxon>
        <taxon>Thermodesulfobacteriota</taxon>
        <taxon>Syntrophobacteria</taxon>
        <taxon>Syntrophobacterales</taxon>
        <taxon>Syntrophobacteraceae</taxon>
        <taxon>Desulfosoma</taxon>
    </lineage>
</organism>
<reference evidence="3 4" key="1">
    <citation type="submission" date="2018-11" db="EMBL/GenBank/DDBJ databases">
        <title>Genomic Encyclopedia of Type Strains, Phase IV (KMG-IV): sequencing the most valuable type-strain genomes for metagenomic binning, comparative biology and taxonomic classification.</title>
        <authorList>
            <person name="Goeker M."/>
        </authorList>
    </citation>
    <scope>NUCLEOTIDE SEQUENCE [LARGE SCALE GENOMIC DNA]</scope>
    <source>
        <strain evidence="3 4">DSM 22027</strain>
    </source>
</reference>
<dbReference type="InterPro" id="IPR006037">
    <property type="entry name" value="RCK_C"/>
</dbReference>
<feature type="domain" description="RCK N-terminal" evidence="1">
    <location>
        <begin position="1"/>
        <end position="117"/>
    </location>
</feature>
<dbReference type="GO" id="GO:0006813">
    <property type="term" value="P:potassium ion transport"/>
    <property type="evidence" value="ECO:0007669"/>
    <property type="project" value="InterPro"/>
</dbReference>
<dbReference type="AlphaFoldDB" id="A0A3N1VK70"/>
<keyword evidence="4" id="KW-1185">Reference proteome</keyword>
<protein>
    <submittedName>
        <fullName evidence="3">Trk system potassium uptake protein TrkA</fullName>
    </submittedName>
</protein>
<dbReference type="Pfam" id="PF02254">
    <property type="entry name" value="TrkA_N"/>
    <property type="match status" value="1"/>
</dbReference>
<dbReference type="Pfam" id="PF02080">
    <property type="entry name" value="TrkA_C"/>
    <property type="match status" value="1"/>
</dbReference>
<dbReference type="Gene3D" id="3.40.50.720">
    <property type="entry name" value="NAD(P)-binding Rossmann-like Domain"/>
    <property type="match status" value="1"/>
</dbReference>
<dbReference type="InterPro" id="IPR036721">
    <property type="entry name" value="RCK_C_sf"/>
</dbReference>
<proteinExistence type="predicted"/>
<dbReference type="OrthoDB" id="9776294at2"/>
<name>A0A3N1VK70_9BACT</name>
<dbReference type="PROSITE" id="PS51202">
    <property type="entry name" value="RCK_C"/>
    <property type="match status" value="1"/>
</dbReference>
<dbReference type="EMBL" id="RJVA01000009">
    <property type="protein sequence ID" value="ROR03213.1"/>
    <property type="molecule type" value="Genomic_DNA"/>
</dbReference>
<sequence length="221" mass="24304">MKRVAIIGLGNFGYYLGRELSRQGFDVLGLDIRKDAVQHAKNDIAVTVVADATEKENLLNLGVAEADAAVVTIGTNMLASLLTTFMLKEIGVAKVYAKALSEEHERILKRVGADTILFPEKDMAMSLARRLANPNMLEYLPFIEDHGIFELEAPSDFVGKALRDLDLINRFGIQVLAVRQAVSNTLKFIPKADFVLRTGDTLILLAPNKAMKELNKVAGQH</sequence>
<evidence type="ECO:0000259" key="2">
    <source>
        <dbReference type="PROSITE" id="PS51202"/>
    </source>
</evidence>
<comment type="caution">
    <text evidence="3">The sequence shown here is derived from an EMBL/GenBank/DDBJ whole genome shotgun (WGS) entry which is preliminary data.</text>
</comment>
<dbReference type="Proteomes" id="UP000276223">
    <property type="component" value="Unassembled WGS sequence"/>
</dbReference>
<dbReference type="Gene3D" id="3.30.70.1450">
    <property type="entry name" value="Regulator of K+ conductance, C-terminal domain"/>
    <property type="match status" value="1"/>
</dbReference>
<dbReference type="PANTHER" id="PTHR43833:SF7">
    <property type="entry name" value="KTR SYSTEM POTASSIUM UPTAKE PROTEIN C"/>
    <property type="match status" value="1"/>
</dbReference>
<dbReference type="SUPFAM" id="SSF51735">
    <property type="entry name" value="NAD(P)-binding Rossmann-fold domains"/>
    <property type="match status" value="1"/>
</dbReference>
<dbReference type="InterPro" id="IPR003148">
    <property type="entry name" value="RCK_N"/>
</dbReference>
<dbReference type="PROSITE" id="PS51201">
    <property type="entry name" value="RCK_N"/>
    <property type="match status" value="1"/>
</dbReference>
<evidence type="ECO:0000313" key="4">
    <source>
        <dbReference type="Proteomes" id="UP000276223"/>
    </source>
</evidence>
<feature type="domain" description="RCK C-terminal" evidence="2">
    <location>
        <begin position="134"/>
        <end position="220"/>
    </location>
</feature>
<dbReference type="RefSeq" id="WP_123289004.1">
    <property type="nucleotide sequence ID" value="NZ_RJVA01000009.1"/>
</dbReference>
<evidence type="ECO:0000259" key="1">
    <source>
        <dbReference type="PROSITE" id="PS51201"/>
    </source>
</evidence>